<reference evidence="1 2" key="1">
    <citation type="submission" date="2019-11" db="EMBL/GenBank/DDBJ databases">
        <title>Comparative genomics of hydrocarbon-degrading Desulfosarcina strains.</title>
        <authorList>
            <person name="Watanabe M."/>
            <person name="Kojima H."/>
            <person name="Fukui M."/>
        </authorList>
    </citation>
    <scope>NUCLEOTIDE SEQUENCE [LARGE SCALE GENOMIC DNA]</scope>
    <source>
        <strain evidence="1 2">PP31</strain>
    </source>
</reference>
<dbReference type="KEGG" id="dwd:DSCW_22370"/>
<name>A0A5K7Z2D2_9BACT</name>
<dbReference type="Proteomes" id="UP000427769">
    <property type="component" value="Chromosome"/>
</dbReference>
<organism evidence="1 2">
    <name type="scientific">Desulfosarcina widdelii</name>
    <dbReference type="NCBI Taxonomy" id="947919"/>
    <lineage>
        <taxon>Bacteria</taxon>
        <taxon>Pseudomonadati</taxon>
        <taxon>Thermodesulfobacteriota</taxon>
        <taxon>Desulfobacteria</taxon>
        <taxon>Desulfobacterales</taxon>
        <taxon>Desulfosarcinaceae</taxon>
        <taxon>Desulfosarcina</taxon>
    </lineage>
</organism>
<keyword evidence="2" id="KW-1185">Reference proteome</keyword>
<sequence>MVVIVFLVGGCTAIGPATIDRDRFDYVSAISESWKRQTLLNLLKTRYLDAPVFMDVASVINQYALESEIELGFAWNGGQTQSIGGRGMYTDRPTITYSPLMGEKFARSLVKPLPLAPILLLIQSEYPTDTILRICIQSINGIDNSRYRSVGGNNADPVFDKLVDLFRRVYAADGIAMRAKNTEAGVNLTIIFRPPTHATAEADLRQLKRLLAVDTHLNAFRVVHGKFALDANEIAVLSRSMLQIMTAFASGIETPPEDMAGLYMDEAWQRKGLDKTHSRPWIHVKNGASKPDAAFAAVHYRDYWFWIDDRDIHSKSMFNFLMILFSFTERGKQEAEAPVITVPTN</sequence>
<evidence type="ECO:0000313" key="2">
    <source>
        <dbReference type="Proteomes" id="UP000427769"/>
    </source>
</evidence>
<accession>A0A5K7Z2D2</accession>
<protein>
    <submittedName>
        <fullName evidence="1">Uncharacterized protein</fullName>
    </submittedName>
</protein>
<evidence type="ECO:0000313" key="1">
    <source>
        <dbReference type="EMBL" id="BBO74820.1"/>
    </source>
</evidence>
<dbReference type="EMBL" id="AP021875">
    <property type="protein sequence ID" value="BBO74820.1"/>
    <property type="molecule type" value="Genomic_DNA"/>
</dbReference>
<dbReference type="AlphaFoldDB" id="A0A5K7Z2D2"/>
<proteinExistence type="predicted"/>
<gene>
    <name evidence="1" type="ORF">DSCW_22370</name>
</gene>